<protein>
    <submittedName>
        <fullName evidence="1">Uncharacterized protein</fullName>
    </submittedName>
</protein>
<organism evidence="1 2">
    <name type="scientific">Actinoplanes awajinensis subsp. mycoplanecinus</name>
    <dbReference type="NCBI Taxonomy" id="135947"/>
    <lineage>
        <taxon>Bacteria</taxon>
        <taxon>Bacillati</taxon>
        <taxon>Actinomycetota</taxon>
        <taxon>Actinomycetes</taxon>
        <taxon>Micromonosporales</taxon>
        <taxon>Micromonosporaceae</taxon>
        <taxon>Actinoplanes</taxon>
    </lineage>
</organism>
<dbReference type="Proteomes" id="UP000053244">
    <property type="component" value="Unassembled WGS sequence"/>
</dbReference>
<comment type="caution">
    <text evidence="1">The sequence shown here is derived from an EMBL/GenBank/DDBJ whole genome shotgun (WGS) entry which is preliminary data.</text>
</comment>
<evidence type="ECO:0000313" key="1">
    <source>
        <dbReference type="EMBL" id="KUL24115.1"/>
    </source>
</evidence>
<keyword evidence="2" id="KW-1185">Reference proteome</keyword>
<dbReference type="RefSeq" id="WP_067705509.1">
    <property type="nucleotide sequence ID" value="NZ_LLZH01000324.1"/>
</dbReference>
<name>A0A124G7W9_9ACTN</name>
<dbReference type="AlphaFoldDB" id="A0A124G7W9"/>
<sequence>MPETKTAIVILSDPAPGTEESVGRVLNALATAWDYGRHGEALVLFQGAGTRWPEQLQDTAHPAHAVYQAVREKVAVVASGGCSIAFGAQDSVAAAGIETVSSNRAPGTPGVASLRELTDQGYRVLTF</sequence>
<dbReference type="InterPro" id="IPR003787">
    <property type="entry name" value="Sulphur_relay_DsrE/F-like"/>
</dbReference>
<accession>A0A124G7W9</accession>
<evidence type="ECO:0000313" key="2">
    <source>
        <dbReference type="Proteomes" id="UP000053244"/>
    </source>
</evidence>
<proteinExistence type="predicted"/>
<dbReference type="EMBL" id="LLZH01000324">
    <property type="protein sequence ID" value="KUL24115.1"/>
    <property type="molecule type" value="Genomic_DNA"/>
</dbReference>
<dbReference type="OrthoDB" id="9807925at2"/>
<reference evidence="1 2" key="1">
    <citation type="submission" date="2015-10" db="EMBL/GenBank/DDBJ databases">
        <authorList>
            <person name="Gilbert D.G."/>
        </authorList>
    </citation>
    <scope>NUCLEOTIDE SEQUENCE [LARGE SCALE GENOMIC DNA]</scope>
    <source>
        <strain evidence="1 2">NRRL B-16712</strain>
    </source>
</reference>
<gene>
    <name evidence="1" type="ORF">ADL15_44300</name>
</gene>
<dbReference type="Pfam" id="PF02635">
    <property type="entry name" value="DsrE"/>
    <property type="match status" value="1"/>
</dbReference>